<proteinExistence type="predicted"/>
<keyword evidence="1" id="KW-0812">Transmembrane</keyword>
<organism evidence="2 3">
    <name type="scientific">Glycomyces algeriensis</name>
    <dbReference type="NCBI Taxonomy" id="256037"/>
    <lineage>
        <taxon>Bacteria</taxon>
        <taxon>Bacillati</taxon>
        <taxon>Actinomycetota</taxon>
        <taxon>Actinomycetes</taxon>
        <taxon>Glycomycetales</taxon>
        <taxon>Glycomycetaceae</taxon>
        <taxon>Glycomyces</taxon>
    </lineage>
</organism>
<dbReference type="Proteomes" id="UP001144313">
    <property type="component" value="Unassembled WGS sequence"/>
</dbReference>
<dbReference type="RefSeq" id="WP_270113796.1">
    <property type="nucleotide sequence ID" value="NZ_BAAAOL010000017.1"/>
</dbReference>
<keyword evidence="1" id="KW-1133">Transmembrane helix</keyword>
<accession>A0A9W6GB03</accession>
<comment type="caution">
    <text evidence="2">The sequence shown here is derived from an EMBL/GenBank/DDBJ whole genome shotgun (WGS) entry which is preliminary data.</text>
</comment>
<feature type="transmembrane region" description="Helical" evidence="1">
    <location>
        <begin position="109"/>
        <end position="127"/>
    </location>
</feature>
<name>A0A9W6GB03_9ACTN</name>
<protein>
    <submittedName>
        <fullName evidence="2">Uncharacterized protein</fullName>
    </submittedName>
</protein>
<evidence type="ECO:0000313" key="2">
    <source>
        <dbReference type="EMBL" id="GLI43473.1"/>
    </source>
</evidence>
<keyword evidence="1" id="KW-0472">Membrane</keyword>
<sequence>MDANAMRPRALGLASAVLWALAAVLAAAAVVKVAMYGRFANVSAEACGDVMDLEPPGGWSDRSFPCEQLGPMGWYLPYWVSLLAYVVFAVLFLVAAILAARTATTARGFTLWTAIVAVALCAVPGLLNLGRRFAEAGANQADTLVAARVFDAFPGWVEAVETVVQVLLVVGAAAAVWLLSRPEVRAALERR</sequence>
<feature type="transmembrane region" description="Helical" evidence="1">
    <location>
        <begin position="78"/>
        <end position="100"/>
    </location>
</feature>
<evidence type="ECO:0000313" key="3">
    <source>
        <dbReference type="Proteomes" id="UP001144313"/>
    </source>
</evidence>
<evidence type="ECO:0000256" key="1">
    <source>
        <dbReference type="SAM" id="Phobius"/>
    </source>
</evidence>
<gene>
    <name evidence="2" type="ORF">GALLR39Z86_33230</name>
</gene>
<dbReference type="AlphaFoldDB" id="A0A9W6GB03"/>
<reference evidence="2" key="1">
    <citation type="submission" date="2022-12" db="EMBL/GenBank/DDBJ databases">
        <title>Reference genome sequencing for broad-spectrum identification of bacterial and archaeal isolates by mass spectrometry.</title>
        <authorList>
            <person name="Sekiguchi Y."/>
            <person name="Tourlousse D.M."/>
        </authorList>
    </citation>
    <scope>NUCLEOTIDE SEQUENCE</scope>
    <source>
        <strain evidence="2">LLR39Z86</strain>
    </source>
</reference>
<dbReference type="EMBL" id="BSDT01000001">
    <property type="protein sequence ID" value="GLI43473.1"/>
    <property type="molecule type" value="Genomic_DNA"/>
</dbReference>
<feature type="transmembrane region" description="Helical" evidence="1">
    <location>
        <begin position="162"/>
        <end position="180"/>
    </location>
</feature>
<keyword evidence="3" id="KW-1185">Reference proteome</keyword>